<proteinExistence type="predicted"/>
<evidence type="ECO:0000313" key="3">
    <source>
        <dbReference type="Proteomes" id="UP000179807"/>
    </source>
</evidence>
<protein>
    <submittedName>
        <fullName evidence="2">Uncharacterized protein</fullName>
    </submittedName>
</protein>
<dbReference type="GeneID" id="94839821"/>
<dbReference type="RefSeq" id="XP_068358653.1">
    <property type="nucleotide sequence ID" value="XM_068505117.1"/>
</dbReference>
<dbReference type="VEuPathDB" id="TrichDB:TRFO_26721"/>
<keyword evidence="3" id="KW-1185">Reference proteome</keyword>
<organism evidence="2 3">
    <name type="scientific">Tritrichomonas foetus</name>
    <dbReference type="NCBI Taxonomy" id="1144522"/>
    <lineage>
        <taxon>Eukaryota</taxon>
        <taxon>Metamonada</taxon>
        <taxon>Parabasalia</taxon>
        <taxon>Tritrichomonadida</taxon>
        <taxon>Tritrichomonadidae</taxon>
        <taxon>Tritrichomonas</taxon>
    </lineage>
</organism>
<sequence>MTKILTQTNEIQAHLEDLMKKEEARAAQLKQRLDELNQQLNSQNVNAGSITEVKFGDNVKVRIGTSKFDKLIRSNCTYDDFIQPARVSIGTDKVGFRDDQGRIVWIRTNQDIHFMFTWYFAQELPFIPVVAVPPNDVATISKLNLRKEFTFKEGCAAFRCECAGPDGPLIFLAVPPNSTKDDGFAYLQSLFGNFSSLMFVDEAEDIITIDSDESWEYCIETGMAMAKVGKFPLLLVGMSS</sequence>
<gene>
    <name evidence="2" type="ORF">TRFO_26721</name>
</gene>
<evidence type="ECO:0000313" key="2">
    <source>
        <dbReference type="EMBL" id="OHT05517.1"/>
    </source>
</evidence>
<dbReference type="EMBL" id="MLAK01000755">
    <property type="protein sequence ID" value="OHT05517.1"/>
    <property type="molecule type" value="Genomic_DNA"/>
</dbReference>
<keyword evidence="1" id="KW-0175">Coiled coil</keyword>
<reference evidence="2" key="1">
    <citation type="submission" date="2016-10" db="EMBL/GenBank/DDBJ databases">
        <authorList>
            <person name="Benchimol M."/>
            <person name="Almeida L.G."/>
            <person name="Vasconcelos A.T."/>
            <person name="Perreira-Neves A."/>
            <person name="Rosa I.A."/>
            <person name="Tasca T."/>
            <person name="Bogo M.R."/>
            <person name="de Souza W."/>
        </authorList>
    </citation>
    <scope>NUCLEOTIDE SEQUENCE [LARGE SCALE GENOMIC DNA]</scope>
    <source>
        <strain evidence="2">K</strain>
    </source>
</reference>
<evidence type="ECO:0000256" key="1">
    <source>
        <dbReference type="SAM" id="Coils"/>
    </source>
</evidence>
<comment type="caution">
    <text evidence="2">The sequence shown here is derived from an EMBL/GenBank/DDBJ whole genome shotgun (WGS) entry which is preliminary data.</text>
</comment>
<accession>A0A1J4K7W7</accession>
<name>A0A1J4K7W7_9EUKA</name>
<dbReference type="Proteomes" id="UP000179807">
    <property type="component" value="Unassembled WGS sequence"/>
</dbReference>
<dbReference type="OrthoDB" id="10263200at2759"/>
<dbReference type="AlphaFoldDB" id="A0A1J4K7W7"/>
<feature type="coiled-coil region" evidence="1">
    <location>
        <begin position="12"/>
        <end position="46"/>
    </location>
</feature>